<evidence type="ECO:0000256" key="4">
    <source>
        <dbReference type="ARBA" id="ARBA00022679"/>
    </source>
</evidence>
<evidence type="ECO:0000313" key="12">
    <source>
        <dbReference type="EMBL" id="QDU35818.1"/>
    </source>
</evidence>
<dbReference type="RefSeq" id="WP_197443956.1">
    <property type="nucleotide sequence ID" value="NZ_CP036275.1"/>
</dbReference>
<dbReference type="PRINTS" id="PR00344">
    <property type="entry name" value="BCTRLSENSOR"/>
</dbReference>
<evidence type="ECO:0000256" key="3">
    <source>
        <dbReference type="ARBA" id="ARBA00022553"/>
    </source>
</evidence>
<dbReference type="InterPro" id="IPR004358">
    <property type="entry name" value="Sig_transdc_His_kin-like_C"/>
</dbReference>
<keyword evidence="7" id="KW-0067">ATP-binding</keyword>
<feature type="domain" description="Response regulatory" evidence="11">
    <location>
        <begin position="4"/>
        <end position="118"/>
    </location>
</feature>
<dbReference type="Proteomes" id="UP000320496">
    <property type="component" value="Chromosome"/>
</dbReference>
<evidence type="ECO:0000256" key="9">
    <source>
        <dbReference type="PROSITE-ProRule" id="PRU00169"/>
    </source>
</evidence>
<feature type="modified residue" description="4-aspartylphosphate" evidence="9">
    <location>
        <position position="52"/>
    </location>
</feature>
<evidence type="ECO:0000313" key="13">
    <source>
        <dbReference type="Proteomes" id="UP000320496"/>
    </source>
</evidence>
<evidence type="ECO:0000259" key="11">
    <source>
        <dbReference type="PROSITE" id="PS50110"/>
    </source>
</evidence>
<keyword evidence="3 9" id="KW-0597">Phosphoprotein</keyword>
<evidence type="ECO:0000256" key="1">
    <source>
        <dbReference type="ARBA" id="ARBA00000085"/>
    </source>
</evidence>
<dbReference type="InterPro" id="IPR001789">
    <property type="entry name" value="Sig_transdc_resp-reg_receiver"/>
</dbReference>
<dbReference type="EC" id="2.7.13.3" evidence="2"/>
<dbReference type="Gene3D" id="1.10.287.130">
    <property type="match status" value="1"/>
</dbReference>
<dbReference type="SMART" id="SM00387">
    <property type="entry name" value="HATPase_c"/>
    <property type="match status" value="1"/>
</dbReference>
<keyword evidence="8" id="KW-0902">Two-component regulatory system</keyword>
<dbReference type="PROSITE" id="PS50109">
    <property type="entry name" value="HIS_KIN"/>
    <property type="match status" value="1"/>
</dbReference>
<keyword evidence="5" id="KW-0547">Nucleotide-binding</keyword>
<keyword evidence="13" id="KW-1185">Reference proteome</keyword>
<gene>
    <name evidence="12" type="primary">hupR1</name>
    <name evidence="12" type="ORF">Mal4_01000</name>
</gene>
<dbReference type="SUPFAM" id="SSF55874">
    <property type="entry name" value="ATPase domain of HSP90 chaperone/DNA topoisomerase II/histidine kinase"/>
    <property type="match status" value="1"/>
</dbReference>
<keyword evidence="4" id="KW-0808">Transferase</keyword>
<dbReference type="EMBL" id="CP036275">
    <property type="protein sequence ID" value="QDU35818.1"/>
    <property type="molecule type" value="Genomic_DNA"/>
</dbReference>
<dbReference type="Gene3D" id="3.40.50.2300">
    <property type="match status" value="1"/>
</dbReference>
<reference evidence="12 13" key="1">
    <citation type="submission" date="2019-02" db="EMBL/GenBank/DDBJ databases">
        <title>Deep-cultivation of Planctomycetes and their phenomic and genomic characterization uncovers novel biology.</title>
        <authorList>
            <person name="Wiegand S."/>
            <person name="Jogler M."/>
            <person name="Boedeker C."/>
            <person name="Pinto D."/>
            <person name="Vollmers J."/>
            <person name="Rivas-Marin E."/>
            <person name="Kohn T."/>
            <person name="Peeters S.H."/>
            <person name="Heuer A."/>
            <person name="Rast P."/>
            <person name="Oberbeckmann S."/>
            <person name="Bunk B."/>
            <person name="Jeske O."/>
            <person name="Meyerdierks A."/>
            <person name="Storesund J.E."/>
            <person name="Kallscheuer N."/>
            <person name="Luecker S."/>
            <person name="Lage O.M."/>
            <person name="Pohl T."/>
            <person name="Merkel B.J."/>
            <person name="Hornburger P."/>
            <person name="Mueller R.-W."/>
            <person name="Bruemmer F."/>
            <person name="Labrenz M."/>
            <person name="Spormann A.M."/>
            <person name="Op den Camp H."/>
            <person name="Overmann J."/>
            <person name="Amann R."/>
            <person name="Jetten M.S.M."/>
            <person name="Mascher T."/>
            <person name="Medema M.H."/>
            <person name="Devos D.P."/>
            <person name="Kaster A.-K."/>
            <person name="Ovreas L."/>
            <person name="Rohde M."/>
            <person name="Galperin M.Y."/>
            <person name="Jogler C."/>
        </authorList>
    </citation>
    <scope>NUCLEOTIDE SEQUENCE [LARGE SCALE GENOMIC DNA]</scope>
    <source>
        <strain evidence="12 13">Mal4</strain>
    </source>
</reference>
<dbReference type="InterPro" id="IPR005467">
    <property type="entry name" value="His_kinase_dom"/>
</dbReference>
<proteinExistence type="predicted"/>
<name>A0A517Z001_9PLAN</name>
<dbReference type="InterPro" id="IPR036097">
    <property type="entry name" value="HisK_dim/P_sf"/>
</dbReference>
<dbReference type="PROSITE" id="PS50110">
    <property type="entry name" value="RESPONSE_REGULATORY"/>
    <property type="match status" value="1"/>
</dbReference>
<dbReference type="PANTHER" id="PTHR43065">
    <property type="entry name" value="SENSOR HISTIDINE KINASE"/>
    <property type="match status" value="1"/>
</dbReference>
<evidence type="ECO:0000256" key="2">
    <source>
        <dbReference type="ARBA" id="ARBA00012438"/>
    </source>
</evidence>
<evidence type="ECO:0000259" key="10">
    <source>
        <dbReference type="PROSITE" id="PS50109"/>
    </source>
</evidence>
<organism evidence="12 13">
    <name type="scientific">Maioricimonas rarisocia</name>
    <dbReference type="NCBI Taxonomy" id="2528026"/>
    <lineage>
        <taxon>Bacteria</taxon>
        <taxon>Pseudomonadati</taxon>
        <taxon>Planctomycetota</taxon>
        <taxon>Planctomycetia</taxon>
        <taxon>Planctomycetales</taxon>
        <taxon>Planctomycetaceae</taxon>
        <taxon>Maioricimonas</taxon>
    </lineage>
</organism>
<dbReference type="GO" id="GO:0005524">
    <property type="term" value="F:ATP binding"/>
    <property type="evidence" value="ECO:0007669"/>
    <property type="project" value="UniProtKB-KW"/>
</dbReference>
<dbReference type="AlphaFoldDB" id="A0A517Z001"/>
<dbReference type="Gene3D" id="3.30.565.10">
    <property type="entry name" value="Histidine kinase-like ATPase, C-terminal domain"/>
    <property type="match status" value="1"/>
</dbReference>
<dbReference type="Pfam" id="PF00072">
    <property type="entry name" value="Response_reg"/>
    <property type="match status" value="1"/>
</dbReference>
<feature type="domain" description="Histidine kinase" evidence="10">
    <location>
        <begin position="149"/>
        <end position="359"/>
    </location>
</feature>
<keyword evidence="6" id="KW-0418">Kinase</keyword>
<dbReference type="SMART" id="SM00448">
    <property type="entry name" value="REC"/>
    <property type="match status" value="1"/>
</dbReference>
<protein>
    <recommendedName>
        <fullName evidence="2">histidine kinase</fullName>
        <ecNumber evidence="2">2.7.13.3</ecNumber>
    </recommendedName>
</protein>
<evidence type="ECO:0000256" key="7">
    <source>
        <dbReference type="ARBA" id="ARBA00022840"/>
    </source>
</evidence>
<accession>A0A517Z001</accession>
<evidence type="ECO:0000256" key="6">
    <source>
        <dbReference type="ARBA" id="ARBA00022777"/>
    </source>
</evidence>
<sequence>MTRDILYVDDEETNLIVFESAFEDDFNIRTATNAAEALEILDEHPIPVVVADQRMPEMTGVEMFAILRQKYPHTQRVILTGYADSEAIIDAINEGQVYQYVRKPWQRIELLAVLRRALQAHDLSLQNSVLTDRLLVSERSAMLGQATARIAHEMSNQLNVLPLLEVIEDDYAADEQLAQLAEIARSTYERLNELVAEVKDFMRFDTRAFDRQPLNLAECVQELVSFLRFHRSVPHERLSVKMAGAPVVNGNKLKLHQVMLNLVQNAADAIDETDDGMIELTLGQLPDQAVISVADNGCGMPADLLERIWEPFFTTKGTNGNGMGLDITRQLVESHDGTIECSSTPGEGARFTIYLPLSDEQEITGDCTETSQATHSFR</sequence>
<dbReference type="PANTHER" id="PTHR43065:SF10">
    <property type="entry name" value="PEROXIDE STRESS-ACTIVATED HISTIDINE KINASE MAK3"/>
    <property type="match status" value="1"/>
</dbReference>
<dbReference type="InterPro" id="IPR011006">
    <property type="entry name" value="CheY-like_superfamily"/>
</dbReference>
<dbReference type="KEGG" id="mri:Mal4_01000"/>
<dbReference type="InterPro" id="IPR036890">
    <property type="entry name" value="HATPase_C_sf"/>
</dbReference>
<dbReference type="Pfam" id="PF02518">
    <property type="entry name" value="HATPase_c"/>
    <property type="match status" value="1"/>
</dbReference>
<comment type="catalytic activity">
    <reaction evidence="1">
        <text>ATP + protein L-histidine = ADP + protein N-phospho-L-histidine.</text>
        <dbReference type="EC" id="2.7.13.3"/>
    </reaction>
</comment>
<dbReference type="InterPro" id="IPR003594">
    <property type="entry name" value="HATPase_dom"/>
</dbReference>
<dbReference type="SUPFAM" id="SSF47384">
    <property type="entry name" value="Homodimeric domain of signal transducing histidine kinase"/>
    <property type="match status" value="1"/>
</dbReference>
<dbReference type="SUPFAM" id="SSF52172">
    <property type="entry name" value="CheY-like"/>
    <property type="match status" value="1"/>
</dbReference>
<evidence type="ECO:0000256" key="8">
    <source>
        <dbReference type="ARBA" id="ARBA00023012"/>
    </source>
</evidence>
<dbReference type="GO" id="GO:0000155">
    <property type="term" value="F:phosphorelay sensor kinase activity"/>
    <property type="evidence" value="ECO:0007669"/>
    <property type="project" value="InterPro"/>
</dbReference>
<evidence type="ECO:0000256" key="5">
    <source>
        <dbReference type="ARBA" id="ARBA00022741"/>
    </source>
</evidence>
<dbReference type="CDD" id="cd17569">
    <property type="entry name" value="REC_HupR-like"/>
    <property type="match status" value="1"/>
</dbReference>